<sequence>MHIVGICRFSLLGRGDWQAYRGKADEEIEDIALEQAEILYAPERMEARLASFEHITLASIAAQTDKRFHFLVLASEFMPEQYRARLDAMCARVPQVILRYFPMTTAGDATMLMLEKMNINLADTVQFRLDDDDGLFVNYIQRLRHFSNNLSQVTDAFSLSFSGVLFSVVGGEFAGSYHWPVAFFSAGAAMRHPRATIFGFGHFGLQHRMTSLTVPGRLSLATHTGNNDTQEIDFHTIRRRGMRLIEPAQLETLVQRDFPYLTAEGRAIAGLPAQIAAAAE</sequence>
<dbReference type="Proteomes" id="UP000316225">
    <property type="component" value="Unassembled WGS sequence"/>
</dbReference>
<accession>A0A562NY29</accession>
<protein>
    <submittedName>
        <fullName evidence="1">Putative rhamnosyltransferase</fullName>
    </submittedName>
</protein>
<keyword evidence="1" id="KW-0808">Transferase</keyword>
<dbReference type="InterPro" id="IPR021466">
    <property type="entry name" value="Put_rhamnosyl_transferase"/>
</dbReference>
<reference evidence="1 2" key="1">
    <citation type="journal article" date="2015" name="Stand. Genomic Sci.">
        <title>Genomic Encyclopedia of Bacterial and Archaeal Type Strains, Phase III: the genomes of soil and plant-associated and newly described type strains.</title>
        <authorList>
            <person name="Whitman W.B."/>
            <person name="Woyke T."/>
            <person name="Klenk H.P."/>
            <person name="Zhou Y."/>
            <person name="Lilburn T.G."/>
            <person name="Beck B.J."/>
            <person name="De Vos P."/>
            <person name="Vandamme P."/>
            <person name="Eisen J.A."/>
            <person name="Garrity G."/>
            <person name="Hugenholtz P."/>
            <person name="Kyrpides N.C."/>
        </authorList>
    </citation>
    <scope>NUCLEOTIDE SEQUENCE [LARGE SCALE GENOMIC DNA]</scope>
    <source>
        <strain evidence="1 2">CGMCC 1.5364</strain>
    </source>
</reference>
<dbReference type="GO" id="GO:0016740">
    <property type="term" value="F:transferase activity"/>
    <property type="evidence" value="ECO:0007669"/>
    <property type="project" value="UniProtKB-KW"/>
</dbReference>
<proteinExistence type="predicted"/>
<dbReference type="Pfam" id="PF11316">
    <property type="entry name" value="Rhamno_transf"/>
    <property type="match status" value="1"/>
</dbReference>
<dbReference type="EMBL" id="VLKU01000002">
    <property type="protein sequence ID" value="TWI37137.1"/>
    <property type="molecule type" value="Genomic_DNA"/>
</dbReference>
<dbReference type="AlphaFoldDB" id="A0A562NY29"/>
<comment type="caution">
    <text evidence="1">The sequence shown here is derived from an EMBL/GenBank/DDBJ whole genome shotgun (WGS) entry which is preliminary data.</text>
</comment>
<evidence type="ECO:0000313" key="1">
    <source>
        <dbReference type="EMBL" id="TWI37137.1"/>
    </source>
</evidence>
<gene>
    <name evidence="1" type="ORF">IQ24_00929</name>
</gene>
<keyword evidence="2" id="KW-1185">Reference proteome</keyword>
<name>A0A562NY29_9RHOB</name>
<organism evidence="1 2">
    <name type="scientific">Paracoccus sulfuroxidans</name>
    <dbReference type="NCBI Taxonomy" id="384678"/>
    <lineage>
        <taxon>Bacteria</taxon>
        <taxon>Pseudomonadati</taxon>
        <taxon>Pseudomonadota</taxon>
        <taxon>Alphaproteobacteria</taxon>
        <taxon>Rhodobacterales</taxon>
        <taxon>Paracoccaceae</taxon>
        <taxon>Paracoccus</taxon>
    </lineage>
</organism>
<evidence type="ECO:0000313" key="2">
    <source>
        <dbReference type="Proteomes" id="UP000316225"/>
    </source>
</evidence>
<dbReference type="OrthoDB" id="7874906at2"/>
<dbReference type="RefSeq" id="WP_145396630.1">
    <property type="nucleotide sequence ID" value="NZ_VLKU01000002.1"/>
</dbReference>